<evidence type="ECO:0000313" key="2">
    <source>
        <dbReference type="Proteomes" id="UP000028999"/>
    </source>
</evidence>
<dbReference type="AlphaFoldDB" id="A0A078JSM6"/>
<protein>
    <submittedName>
        <fullName evidence="1">BnaA10g28870D protein</fullName>
    </submittedName>
</protein>
<name>A0A078JSM6_BRANA</name>
<dbReference type="PaxDb" id="3708-A0A078JSM6"/>
<keyword evidence="2" id="KW-1185">Reference proteome</keyword>
<dbReference type="Gramene" id="CDY68417">
    <property type="protein sequence ID" value="CDY68417"/>
    <property type="gene ID" value="GSBRNA2T00074177001"/>
</dbReference>
<evidence type="ECO:0000313" key="1">
    <source>
        <dbReference type="EMBL" id="CDY68417.1"/>
    </source>
</evidence>
<accession>A0A078JSM6</accession>
<sequence length="77" mass="8557">MHSNEEFIKFLGEGSYGYVHLVRYTNPDEGGSSFRFCVNSEDIRGSSHVSETISKKASAITETEFTNCFSSTLPKVV</sequence>
<proteinExistence type="predicted"/>
<dbReference type="Proteomes" id="UP000028999">
    <property type="component" value="Unassembled WGS sequence"/>
</dbReference>
<reference evidence="1 2" key="1">
    <citation type="journal article" date="2014" name="Science">
        <title>Plant genetics. Early allopolyploid evolution in the post-Neolithic Brassica napus oilseed genome.</title>
        <authorList>
            <person name="Chalhoub B."/>
            <person name="Denoeud F."/>
            <person name="Liu S."/>
            <person name="Parkin I.A."/>
            <person name="Tang H."/>
            <person name="Wang X."/>
            <person name="Chiquet J."/>
            <person name="Belcram H."/>
            <person name="Tong C."/>
            <person name="Samans B."/>
            <person name="Correa M."/>
            <person name="Da Silva C."/>
            <person name="Just J."/>
            <person name="Falentin C."/>
            <person name="Koh C.S."/>
            <person name="Le Clainche I."/>
            <person name="Bernard M."/>
            <person name="Bento P."/>
            <person name="Noel B."/>
            <person name="Labadie K."/>
            <person name="Alberti A."/>
            <person name="Charles M."/>
            <person name="Arnaud D."/>
            <person name="Guo H."/>
            <person name="Daviaud C."/>
            <person name="Alamery S."/>
            <person name="Jabbari K."/>
            <person name="Zhao M."/>
            <person name="Edger P.P."/>
            <person name="Chelaifa H."/>
            <person name="Tack D."/>
            <person name="Lassalle G."/>
            <person name="Mestiri I."/>
            <person name="Schnel N."/>
            <person name="Le Paslier M.C."/>
            <person name="Fan G."/>
            <person name="Renault V."/>
            <person name="Bayer P.E."/>
            <person name="Golicz A.A."/>
            <person name="Manoli S."/>
            <person name="Lee T.H."/>
            <person name="Thi V.H."/>
            <person name="Chalabi S."/>
            <person name="Hu Q."/>
            <person name="Fan C."/>
            <person name="Tollenaere R."/>
            <person name="Lu Y."/>
            <person name="Battail C."/>
            <person name="Shen J."/>
            <person name="Sidebottom C.H."/>
            <person name="Wang X."/>
            <person name="Canaguier A."/>
            <person name="Chauveau A."/>
            <person name="Berard A."/>
            <person name="Deniot G."/>
            <person name="Guan M."/>
            <person name="Liu Z."/>
            <person name="Sun F."/>
            <person name="Lim Y.P."/>
            <person name="Lyons E."/>
            <person name="Town C.D."/>
            <person name="Bancroft I."/>
            <person name="Wang X."/>
            <person name="Meng J."/>
            <person name="Ma J."/>
            <person name="Pires J.C."/>
            <person name="King G.J."/>
            <person name="Brunel D."/>
            <person name="Delourme R."/>
            <person name="Renard M."/>
            <person name="Aury J.M."/>
            <person name="Adams K.L."/>
            <person name="Batley J."/>
            <person name="Snowdon R.J."/>
            <person name="Tost J."/>
            <person name="Edwards D."/>
            <person name="Zhou Y."/>
            <person name="Hua W."/>
            <person name="Sharpe A.G."/>
            <person name="Paterson A.H."/>
            <person name="Guan C."/>
            <person name="Wincker P."/>
        </authorList>
    </citation>
    <scope>NUCLEOTIDE SEQUENCE [LARGE SCALE GENOMIC DNA]</scope>
    <source>
        <strain evidence="2">cv. Darmor-bzh</strain>
    </source>
</reference>
<organism evidence="1 2">
    <name type="scientific">Brassica napus</name>
    <name type="common">Rape</name>
    <dbReference type="NCBI Taxonomy" id="3708"/>
    <lineage>
        <taxon>Eukaryota</taxon>
        <taxon>Viridiplantae</taxon>
        <taxon>Streptophyta</taxon>
        <taxon>Embryophyta</taxon>
        <taxon>Tracheophyta</taxon>
        <taxon>Spermatophyta</taxon>
        <taxon>Magnoliopsida</taxon>
        <taxon>eudicotyledons</taxon>
        <taxon>Gunneridae</taxon>
        <taxon>Pentapetalae</taxon>
        <taxon>rosids</taxon>
        <taxon>malvids</taxon>
        <taxon>Brassicales</taxon>
        <taxon>Brassicaceae</taxon>
        <taxon>Brassiceae</taxon>
        <taxon>Brassica</taxon>
    </lineage>
</organism>
<dbReference type="EMBL" id="LK037304">
    <property type="protein sequence ID" value="CDY68417.1"/>
    <property type="molecule type" value="Genomic_DNA"/>
</dbReference>
<gene>
    <name evidence="1" type="primary">BnaA10g28870D</name>
    <name evidence="1" type="ORF">GSBRNA2T00074177001</name>
</gene>